<dbReference type="PROSITE" id="PS51194">
    <property type="entry name" value="HELICASE_CTER"/>
    <property type="match status" value="1"/>
</dbReference>
<dbReference type="SMART" id="SM00487">
    <property type="entry name" value="DEXDc"/>
    <property type="match status" value="1"/>
</dbReference>
<dbReference type="PROSITE" id="PS51195">
    <property type="entry name" value="Q_MOTIF"/>
    <property type="match status" value="1"/>
</dbReference>
<dbReference type="PANTHER" id="PTHR47959:SF13">
    <property type="entry name" value="ATP-DEPENDENT RNA HELICASE RHLE"/>
    <property type="match status" value="1"/>
</dbReference>
<feature type="domain" description="Helicase ATP-binding" evidence="13">
    <location>
        <begin position="32"/>
        <end position="208"/>
    </location>
</feature>
<dbReference type="GO" id="GO:0016787">
    <property type="term" value="F:hydrolase activity"/>
    <property type="evidence" value="ECO:0007669"/>
    <property type="project" value="UniProtKB-KW"/>
</dbReference>
<dbReference type="STRING" id="709015.GCA_000472485_00433"/>
<keyword evidence="5 11" id="KW-0347">Helicase</keyword>
<dbReference type="InterPro" id="IPR044742">
    <property type="entry name" value="DEAD/DEAH_RhlB"/>
</dbReference>
<name>A0A1X9YN89_9BACT</name>
<evidence type="ECO:0000256" key="7">
    <source>
        <dbReference type="ARBA" id="ARBA00038437"/>
    </source>
</evidence>
<keyword evidence="3 11" id="KW-0547">Nucleotide-binding</keyword>
<feature type="short sequence motif" description="Q motif" evidence="10">
    <location>
        <begin position="1"/>
        <end position="29"/>
    </location>
</feature>
<dbReference type="InterPro" id="IPR027417">
    <property type="entry name" value="P-loop_NTPase"/>
</dbReference>
<dbReference type="Pfam" id="PF00271">
    <property type="entry name" value="Helicase_C"/>
    <property type="match status" value="1"/>
</dbReference>
<dbReference type="AlphaFoldDB" id="A0A1X9YN89"/>
<dbReference type="PROSITE" id="PS51192">
    <property type="entry name" value="HELICASE_ATP_BIND_1"/>
    <property type="match status" value="1"/>
</dbReference>
<dbReference type="InterPro" id="IPR001650">
    <property type="entry name" value="Helicase_C-like"/>
</dbReference>
<evidence type="ECO:0000256" key="3">
    <source>
        <dbReference type="ARBA" id="ARBA00022741"/>
    </source>
</evidence>
<dbReference type="InterPro" id="IPR014001">
    <property type="entry name" value="Helicase_ATP-bd"/>
</dbReference>
<evidence type="ECO:0000256" key="8">
    <source>
        <dbReference type="ARBA" id="ARBA00047984"/>
    </source>
</evidence>
<keyword evidence="4 11" id="KW-0378">Hydrolase</keyword>
<evidence type="ECO:0000256" key="4">
    <source>
        <dbReference type="ARBA" id="ARBA00022801"/>
    </source>
</evidence>
<dbReference type="GO" id="GO:0042255">
    <property type="term" value="P:ribosome assembly"/>
    <property type="evidence" value="ECO:0007669"/>
    <property type="project" value="UniProtKB-ARBA"/>
</dbReference>
<dbReference type="Gene3D" id="3.40.50.300">
    <property type="entry name" value="P-loop containing nucleotide triphosphate hydrolases"/>
    <property type="match status" value="2"/>
</dbReference>
<dbReference type="CDD" id="cd18787">
    <property type="entry name" value="SF2_C_DEAD"/>
    <property type="match status" value="1"/>
</dbReference>
<evidence type="ECO:0000259" key="15">
    <source>
        <dbReference type="PROSITE" id="PS51195"/>
    </source>
</evidence>
<dbReference type="EC" id="3.6.4.13" evidence="1"/>
<dbReference type="InterPro" id="IPR000629">
    <property type="entry name" value="RNA-helicase_DEAD-box_CS"/>
</dbReference>
<comment type="catalytic activity">
    <reaction evidence="8">
        <text>ATP + H2O = ADP + phosphate + H(+)</text>
        <dbReference type="Rhea" id="RHEA:13065"/>
        <dbReference type="ChEBI" id="CHEBI:15377"/>
        <dbReference type="ChEBI" id="CHEBI:15378"/>
        <dbReference type="ChEBI" id="CHEBI:30616"/>
        <dbReference type="ChEBI" id="CHEBI:43474"/>
        <dbReference type="ChEBI" id="CHEBI:456216"/>
        <dbReference type="EC" id="3.6.4.13"/>
    </reaction>
</comment>
<dbReference type="EMBL" id="CP021235">
    <property type="protein sequence ID" value="ARS34345.1"/>
    <property type="molecule type" value="Genomic_DNA"/>
</dbReference>
<dbReference type="SUPFAM" id="SSF52540">
    <property type="entry name" value="P-loop containing nucleoside triphosphate hydrolases"/>
    <property type="match status" value="1"/>
</dbReference>
<evidence type="ECO:0000259" key="14">
    <source>
        <dbReference type="PROSITE" id="PS51194"/>
    </source>
</evidence>
<dbReference type="RefSeq" id="WP_025604183.1">
    <property type="nucleotide sequence ID" value="NZ_CP021235.1"/>
</dbReference>
<organism evidence="16 17">
    <name type="scientific">Pontibacter actiniarum</name>
    <dbReference type="NCBI Taxonomy" id="323450"/>
    <lineage>
        <taxon>Bacteria</taxon>
        <taxon>Pseudomonadati</taxon>
        <taxon>Bacteroidota</taxon>
        <taxon>Cytophagia</taxon>
        <taxon>Cytophagales</taxon>
        <taxon>Hymenobacteraceae</taxon>
        <taxon>Pontibacter</taxon>
    </lineage>
</organism>
<feature type="compositionally biased region" description="Low complexity" evidence="12">
    <location>
        <begin position="437"/>
        <end position="451"/>
    </location>
</feature>
<evidence type="ECO:0000256" key="1">
    <source>
        <dbReference type="ARBA" id="ARBA00012552"/>
    </source>
</evidence>
<dbReference type="GO" id="GO:0005829">
    <property type="term" value="C:cytosol"/>
    <property type="evidence" value="ECO:0007669"/>
    <property type="project" value="TreeGrafter"/>
</dbReference>
<dbReference type="InterPro" id="IPR050079">
    <property type="entry name" value="DEAD_box_RNA_helicase"/>
</dbReference>
<dbReference type="Proteomes" id="UP000266292">
    <property type="component" value="Chromosome"/>
</dbReference>
<keyword evidence="17" id="KW-1185">Reference proteome</keyword>
<evidence type="ECO:0000256" key="9">
    <source>
        <dbReference type="ARBA" id="ARBA00074363"/>
    </source>
</evidence>
<evidence type="ECO:0000313" key="17">
    <source>
        <dbReference type="Proteomes" id="UP000266292"/>
    </source>
</evidence>
<keyword evidence="2" id="KW-0963">Cytoplasm</keyword>
<evidence type="ECO:0000256" key="2">
    <source>
        <dbReference type="ARBA" id="ARBA00022490"/>
    </source>
</evidence>
<dbReference type="SMART" id="SM00490">
    <property type="entry name" value="HELICc"/>
    <property type="match status" value="1"/>
</dbReference>
<keyword evidence="6 11" id="KW-0067">ATP-binding</keyword>
<accession>A0A1X9YN89</accession>
<evidence type="ECO:0000256" key="5">
    <source>
        <dbReference type="ARBA" id="ARBA00022806"/>
    </source>
</evidence>
<feature type="domain" description="DEAD-box RNA helicase Q" evidence="15">
    <location>
        <begin position="1"/>
        <end position="29"/>
    </location>
</feature>
<dbReference type="GO" id="GO:0005524">
    <property type="term" value="F:ATP binding"/>
    <property type="evidence" value="ECO:0007669"/>
    <property type="project" value="UniProtKB-KW"/>
</dbReference>
<evidence type="ECO:0000256" key="12">
    <source>
        <dbReference type="SAM" id="MobiDB-lite"/>
    </source>
</evidence>
<evidence type="ECO:0000256" key="6">
    <source>
        <dbReference type="ARBA" id="ARBA00022840"/>
    </source>
</evidence>
<feature type="region of interest" description="Disordered" evidence="12">
    <location>
        <begin position="387"/>
        <end position="451"/>
    </location>
</feature>
<proteinExistence type="inferred from homology"/>
<evidence type="ECO:0000256" key="11">
    <source>
        <dbReference type="RuleBase" id="RU000492"/>
    </source>
</evidence>
<dbReference type="FunFam" id="3.40.50.300:FF:000108">
    <property type="entry name" value="ATP-dependent RNA helicase RhlE"/>
    <property type="match status" value="1"/>
</dbReference>
<evidence type="ECO:0000259" key="13">
    <source>
        <dbReference type="PROSITE" id="PS51192"/>
    </source>
</evidence>
<protein>
    <recommendedName>
        <fullName evidence="9">DEAD-box ATP-dependent RNA helicase RhpA</fullName>
        <ecNumber evidence="1">3.6.4.13</ecNumber>
    </recommendedName>
</protein>
<evidence type="ECO:0000313" key="16">
    <source>
        <dbReference type="EMBL" id="ARS34345.1"/>
    </source>
</evidence>
<dbReference type="InterPro" id="IPR014014">
    <property type="entry name" value="RNA_helicase_DEAD_Q_motif"/>
</dbReference>
<dbReference type="PROSITE" id="PS00039">
    <property type="entry name" value="DEAD_ATP_HELICASE"/>
    <property type="match status" value="1"/>
</dbReference>
<feature type="domain" description="Helicase C-terminal" evidence="14">
    <location>
        <begin position="231"/>
        <end position="384"/>
    </location>
</feature>
<feature type="compositionally biased region" description="Low complexity" evidence="12">
    <location>
        <begin position="418"/>
        <end position="428"/>
    </location>
</feature>
<evidence type="ECO:0000256" key="10">
    <source>
        <dbReference type="PROSITE-ProRule" id="PRU00552"/>
    </source>
</evidence>
<dbReference type="InterPro" id="IPR011545">
    <property type="entry name" value="DEAD/DEAH_box_helicase_dom"/>
</dbReference>
<dbReference type="GO" id="GO:0003676">
    <property type="term" value="F:nucleic acid binding"/>
    <property type="evidence" value="ECO:0007669"/>
    <property type="project" value="InterPro"/>
</dbReference>
<comment type="similarity">
    <text evidence="7 11">Belongs to the DEAD box helicase family.</text>
</comment>
<dbReference type="KEGG" id="pact:CA264_02200"/>
<dbReference type="Pfam" id="PF00270">
    <property type="entry name" value="DEAD"/>
    <property type="match status" value="1"/>
</dbReference>
<dbReference type="GO" id="GO:0003724">
    <property type="term" value="F:RNA helicase activity"/>
    <property type="evidence" value="ECO:0007669"/>
    <property type="project" value="UniProtKB-EC"/>
</dbReference>
<dbReference type="PANTHER" id="PTHR47959">
    <property type="entry name" value="ATP-DEPENDENT RNA HELICASE RHLE-RELATED"/>
    <property type="match status" value="1"/>
</dbReference>
<gene>
    <name evidence="16" type="ORF">CA264_02200</name>
</gene>
<dbReference type="OrthoDB" id="974172at2"/>
<dbReference type="GO" id="GO:0009266">
    <property type="term" value="P:response to temperature stimulus"/>
    <property type="evidence" value="ECO:0007669"/>
    <property type="project" value="UniProtKB-ARBA"/>
</dbReference>
<sequence>MTFENLNLIEPILKALKTEGYTTPTPIQAKSIPLILEKKDLLGCAQTGTGKTAAFSIPILQLLHEKQGAEKGPRKIKALILTPTRELALQIGDSMEAYGKHTGLKHTVIFGGVPQKKQTDALRAGVDILIATPGRLLDLMAQKYVHLQHIELFVLDEADRMLDMGFVNDVKKVLKVLPEQKQSLFFSATMAPEIMKLSDTILVNPAKVEVTPVSSTANTIQQSVYYVKGPDKRKLLLHLLKDEEMESVLVFTRTKRGADRVAKDIAKAGVTAEAIHGNKAQNARVRALDNFKSRRTRVLVATDIAARGIDVDDLSHVVNYELPNEPETYVHRIGRTGRAGASGIALSFCGADEVPYLASIQKLISKNVPVIDNHPYPLTAKDFAEAASTVKEQKKQGGRGGRSRWGNKPSGEGGGSAGSANRNRPAGGPRNGGGNRSNGNRSRSGAPKTNA</sequence>
<dbReference type="CDD" id="cd00268">
    <property type="entry name" value="DEADc"/>
    <property type="match status" value="1"/>
</dbReference>
<reference evidence="17" key="1">
    <citation type="submission" date="2017-05" db="EMBL/GenBank/DDBJ databases">
        <authorList>
            <person name="Ray J."/>
            <person name="Price M."/>
            <person name="Deutschbauer A."/>
        </authorList>
    </citation>
    <scope>NUCLEOTIDE SEQUENCE [LARGE SCALE GENOMIC DNA]</scope>
    <source>
        <strain evidence="17">DSM 19842</strain>
    </source>
</reference>